<dbReference type="EMBL" id="RYDJ01000003">
    <property type="protein sequence ID" value="RTZ06438.1"/>
    <property type="molecule type" value="Genomic_DNA"/>
</dbReference>
<dbReference type="InterPro" id="IPR036097">
    <property type="entry name" value="HisK_dim/P_sf"/>
</dbReference>
<dbReference type="PANTHER" id="PTHR43547:SF2">
    <property type="entry name" value="HYBRID SIGNAL TRANSDUCTION HISTIDINE KINASE C"/>
    <property type="match status" value="1"/>
</dbReference>
<reference evidence="7 8" key="1">
    <citation type="submission" date="2018-12" db="EMBL/GenBank/DDBJ databases">
        <title>Flavobacterium sp. nov., isolated from glacier ice.</title>
        <authorList>
            <person name="Liu Q."/>
            <person name="Xin Y.-H."/>
        </authorList>
    </citation>
    <scope>NUCLEOTIDE SEQUENCE [LARGE SCALE GENOMIC DNA]</scope>
    <source>
        <strain evidence="7 8">RB1N8</strain>
    </source>
</reference>
<evidence type="ECO:0000256" key="1">
    <source>
        <dbReference type="ARBA" id="ARBA00000085"/>
    </source>
</evidence>
<dbReference type="InterPro" id="IPR005467">
    <property type="entry name" value="His_kinase_dom"/>
</dbReference>
<dbReference type="SUPFAM" id="SSF52172">
    <property type="entry name" value="CheY-like"/>
    <property type="match status" value="1"/>
</dbReference>
<dbReference type="CDD" id="cd17574">
    <property type="entry name" value="REC_OmpR"/>
    <property type="match status" value="1"/>
</dbReference>
<dbReference type="InterPro" id="IPR011006">
    <property type="entry name" value="CheY-like_superfamily"/>
</dbReference>
<dbReference type="CDD" id="cd00082">
    <property type="entry name" value="HisKA"/>
    <property type="match status" value="1"/>
</dbReference>
<proteinExistence type="predicted"/>
<evidence type="ECO:0000313" key="8">
    <source>
        <dbReference type="Proteomes" id="UP000280825"/>
    </source>
</evidence>
<dbReference type="EC" id="2.7.13.3" evidence="2"/>
<dbReference type="SMART" id="SM00387">
    <property type="entry name" value="HATPase_c"/>
    <property type="match status" value="1"/>
</dbReference>
<dbReference type="SUPFAM" id="SSF55874">
    <property type="entry name" value="ATPase domain of HSP90 chaperone/DNA topoisomerase II/histidine kinase"/>
    <property type="match status" value="1"/>
</dbReference>
<dbReference type="AlphaFoldDB" id="A0A3S0PJC6"/>
<dbReference type="PROSITE" id="PS50109">
    <property type="entry name" value="HIS_KIN"/>
    <property type="match status" value="1"/>
</dbReference>
<dbReference type="SUPFAM" id="SSF47384">
    <property type="entry name" value="Homodimeric domain of signal transducing histidine kinase"/>
    <property type="match status" value="1"/>
</dbReference>
<sequence>MKKNNILLVDDDPNIRETIAELLRYENYEVKVASNGQNALDLLEYWIPDLIICDIMMPVMDGHVFHKTISENQSLSPIPFIFLTAKKENNLMRKCLLEGVDDFLSKPFKIKELIKTIDVKIERFEKIKNANNNLYIGKKNHFAHEINTPLSGILGSIELLMDATENYKKNEIATFYDSIRVSGERLNRTMQNLILYQNLKNNTIEFDHQSKTEIATTFVNTTSKIFEIYDKKNNTINFKIDEATIKISQRHLKFILFELIDNALKFSKKDPTIIVSGQKYNEEYYELVIKDFGIGFSSAELNKIGAAQQFKREEREQQGLGMGLYLSKTIIKKINGVFSIVSKENEGTTIKIFLPLDSNC</sequence>
<dbReference type="InterPro" id="IPR003594">
    <property type="entry name" value="HATPase_dom"/>
</dbReference>
<comment type="catalytic activity">
    <reaction evidence="1">
        <text>ATP + protein L-histidine = ADP + protein N-phospho-L-histidine.</text>
        <dbReference type="EC" id="2.7.13.3"/>
    </reaction>
</comment>
<dbReference type="PROSITE" id="PS50110">
    <property type="entry name" value="RESPONSE_REGULATORY"/>
    <property type="match status" value="1"/>
</dbReference>
<dbReference type="PRINTS" id="PR00344">
    <property type="entry name" value="BCTRLSENSOR"/>
</dbReference>
<name>A0A3S0PJC6_9FLAO</name>
<gene>
    <name evidence="7" type="ORF">EKL98_04115</name>
</gene>
<comment type="caution">
    <text evidence="7">The sequence shown here is derived from an EMBL/GenBank/DDBJ whole genome shotgun (WGS) entry which is preliminary data.</text>
</comment>
<dbReference type="Gene3D" id="3.30.565.10">
    <property type="entry name" value="Histidine kinase-like ATPase, C-terminal domain"/>
    <property type="match status" value="1"/>
</dbReference>
<dbReference type="Pfam" id="PF00072">
    <property type="entry name" value="Response_reg"/>
    <property type="match status" value="1"/>
</dbReference>
<keyword evidence="8" id="KW-1185">Reference proteome</keyword>
<dbReference type="InterPro" id="IPR001789">
    <property type="entry name" value="Sig_transdc_resp-reg_receiver"/>
</dbReference>
<accession>A0A3S0PJC6</accession>
<feature type="domain" description="Histidine kinase" evidence="5">
    <location>
        <begin position="141"/>
        <end position="358"/>
    </location>
</feature>
<dbReference type="InterPro" id="IPR003661">
    <property type="entry name" value="HisK_dim/P_dom"/>
</dbReference>
<dbReference type="PANTHER" id="PTHR43547">
    <property type="entry name" value="TWO-COMPONENT HISTIDINE KINASE"/>
    <property type="match status" value="1"/>
</dbReference>
<keyword evidence="7" id="KW-0808">Transferase</keyword>
<feature type="modified residue" description="4-aspartylphosphate" evidence="4">
    <location>
        <position position="54"/>
    </location>
</feature>
<feature type="domain" description="Response regulatory" evidence="6">
    <location>
        <begin position="5"/>
        <end position="121"/>
    </location>
</feature>
<dbReference type="Gene3D" id="3.40.50.2300">
    <property type="match status" value="1"/>
</dbReference>
<evidence type="ECO:0000259" key="6">
    <source>
        <dbReference type="PROSITE" id="PS50110"/>
    </source>
</evidence>
<evidence type="ECO:0000256" key="3">
    <source>
        <dbReference type="ARBA" id="ARBA00022553"/>
    </source>
</evidence>
<dbReference type="Pfam" id="PF02518">
    <property type="entry name" value="HATPase_c"/>
    <property type="match status" value="1"/>
</dbReference>
<dbReference type="Pfam" id="PF00512">
    <property type="entry name" value="HisKA"/>
    <property type="match status" value="1"/>
</dbReference>
<dbReference type="InterPro" id="IPR036890">
    <property type="entry name" value="HATPase_C_sf"/>
</dbReference>
<evidence type="ECO:0000256" key="2">
    <source>
        <dbReference type="ARBA" id="ARBA00012438"/>
    </source>
</evidence>
<keyword evidence="3 4" id="KW-0597">Phosphoprotein</keyword>
<evidence type="ECO:0000313" key="7">
    <source>
        <dbReference type="EMBL" id="RTZ06438.1"/>
    </source>
</evidence>
<dbReference type="Gene3D" id="1.10.287.130">
    <property type="match status" value="1"/>
</dbReference>
<dbReference type="Proteomes" id="UP000280825">
    <property type="component" value="Unassembled WGS sequence"/>
</dbReference>
<protein>
    <recommendedName>
        <fullName evidence="2">histidine kinase</fullName>
        <ecNumber evidence="2">2.7.13.3</ecNumber>
    </recommendedName>
</protein>
<dbReference type="SMART" id="SM00448">
    <property type="entry name" value="REC"/>
    <property type="match status" value="1"/>
</dbReference>
<dbReference type="RefSeq" id="WP_126554533.1">
    <property type="nucleotide sequence ID" value="NZ_RYDJ01000003.1"/>
</dbReference>
<dbReference type="SMART" id="SM00388">
    <property type="entry name" value="HisKA"/>
    <property type="match status" value="1"/>
</dbReference>
<dbReference type="InterPro" id="IPR004358">
    <property type="entry name" value="Sig_transdc_His_kin-like_C"/>
</dbReference>
<evidence type="ECO:0000256" key="4">
    <source>
        <dbReference type="PROSITE-ProRule" id="PRU00169"/>
    </source>
</evidence>
<keyword evidence="7" id="KW-0418">Kinase</keyword>
<evidence type="ECO:0000259" key="5">
    <source>
        <dbReference type="PROSITE" id="PS50109"/>
    </source>
</evidence>
<organism evidence="7 8">
    <name type="scientific">Flavobacterium bomense</name>
    <dbReference type="NCBI Taxonomy" id="2497483"/>
    <lineage>
        <taxon>Bacteria</taxon>
        <taxon>Pseudomonadati</taxon>
        <taxon>Bacteroidota</taxon>
        <taxon>Flavobacteriia</taxon>
        <taxon>Flavobacteriales</taxon>
        <taxon>Flavobacteriaceae</taxon>
        <taxon>Flavobacterium</taxon>
    </lineage>
</organism>
<dbReference type="GO" id="GO:0000155">
    <property type="term" value="F:phosphorelay sensor kinase activity"/>
    <property type="evidence" value="ECO:0007669"/>
    <property type="project" value="InterPro"/>
</dbReference>